<dbReference type="EMBL" id="KZ150569">
    <property type="protein sequence ID" value="PZC70508.1"/>
    <property type="molecule type" value="Genomic_DNA"/>
</dbReference>
<gene>
    <name evidence="2" type="primary">HaOG215764</name>
    <name evidence="2" type="ORF">B5X24_HaOG215764</name>
</gene>
<evidence type="ECO:0000313" key="3">
    <source>
        <dbReference type="Proteomes" id="UP000249218"/>
    </source>
</evidence>
<proteinExistence type="predicted"/>
<dbReference type="AlphaFoldDB" id="A0A2W1B2J6"/>
<sequence length="84" mass="9589">MSQKESAEREREILTPFPGRRRQTSPSSAPHEWVQGRGTWGSSRPYSEDPRRWHARVSARAPEAMHGVGEHLTTPRKRRGPCEG</sequence>
<protein>
    <submittedName>
        <fullName evidence="2">Uncharacterized protein</fullName>
    </submittedName>
</protein>
<name>A0A2W1B2J6_HELAM</name>
<reference evidence="2 3" key="1">
    <citation type="journal article" date="2017" name="BMC Biol.">
        <title>Genomic innovations, transcriptional plasticity and gene loss underlying the evolution and divergence of two highly polyphagous and invasive Helicoverpa pest species.</title>
        <authorList>
            <person name="Pearce S.L."/>
            <person name="Clarke D.F."/>
            <person name="East P.D."/>
            <person name="Elfekih S."/>
            <person name="Gordon K.H."/>
            <person name="Jermiin L.S."/>
            <person name="McGaughran A."/>
            <person name="Oakeshott J.G."/>
            <person name="Papanikolaou A."/>
            <person name="Perera O.P."/>
            <person name="Rane R.V."/>
            <person name="Richards S."/>
            <person name="Tay W.T."/>
            <person name="Walsh T.K."/>
            <person name="Anderson A."/>
            <person name="Anderson C.J."/>
            <person name="Asgari S."/>
            <person name="Board P.G."/>
            <person name="Bretschneider A."/>
            <person name="Campbell P.M."/>
            <person name="Chertemps T."/>
            <person name="Christeller J.T."/>
            <person name="Coppin C.W."/>
            <person name="Downes S.J."/>
            <person name="Duan G."/>
            <person name="Farnsworth C.A."/>
            <person name="Good R.T."/>
            <person name="Han L.B."/>
            <person name="Han Y.C."/>
            <person name="Hatje K."/>
            <person name="Horne I."/>
            <person name="Huang Y.P."/>
            <person name="Hughes D.S."/>
            <person name="Jacquin-Joly E."/>
            <person name="James W."/>
            <person name="Jhangiani S."/>
            <person name="Kollmar M."/>
            <person name="Kuwar S.S."/>
            <person name="Li S."/>
            <person name="Liu N.Y."/>
            <person name="Maibeche M.T."/>
            <person name="Miller J.R."/>
            <person name="Montagne N."/>
            <person name="Perry T."/>
            <person name="Qu J."/>
            <person name="Song S.V."/>
            <person name="Sutton G.G."/>
            <person name="Vogel H."/>
            <person name="Walenz B.P."/>
            <person name="Xu W."/>
            <person name="Zhang H.J."/>
            <person name="Zou Z."/>
            <person name="Batterham P."/>
            <person name="Edwards O.R."/>
            <person name="Feyereisen R."/>
            <person name="Gibbs R.A."/>
            <person name="Heckel D.G."/>
            <person name="McGrath A."/>
            <person name="Robin C."/>
            <person name="Scherer S.E."/>
            <person name="Worley K.C."/>
            <person name="Wu Y.D."/>
        </authorList>
    </citation>
    <scope>NUCLEOTIDE SEQUENCE [LARGE SCALE GENOMIC DNA]</scope>
    <source>
        <strain evidence="2">Harm_GR_Male_#8</strain>
        <tissue evidence="2">Whole organism</tissue>
    </source>
</reference>
<keyword evidence="3" id="KW-1185">Reference proteome</keyword>
<feature type="compositionally biased region" description="Basic residues" evidence="1">
    <location>
        <begin position="74"/>
        <end position="84"/>
    </location>
</feature>
<evidence type="ECO:0000313" key="2">
    <source>
        <dbReference type="EMBL" id="PZC70508.1"/>
    </source>
</evidence>
<dbReference type="Proteomes" id="UP000249218">
    <property type="component" value="Unassembled WGS sequence"/>
</dbReference>
<feature type="compositionally biased region" description="Basic and acidic residues" evidence="1">
    <location>
        <begin position="1"/>
        <end position="13"/>
    </location>
</feature>
<feature type="region of interest" description="Disordered" evidence="1">
    <location>
        <begin position="1"/>
        <end position="84"/>
    </location>
</feature>
<organism evidence="2 3">
    <name type="scientific">Helicoverpa armigera</name>
    <name type="common">Cotton bollworm</name>
    <name type="synonym">Heliothis armigera</name>
    <dbReference type="NCBI Taxonomy" id="29058"/>
    <lineage>
        <taxon>Eukaryota</taxon>
        <taxon>Metazoa</taxon>
        <taxon>Ecdysozoa</taxon>
        <taxon>Arthropoda</taxon>
        <taxon>Hexapoda</taxon>
        <taxon>Insecta</taxon>
        <taxon>Pterygota</taxon>
        <taxon>Neoptera</taxon>
        <taxon>Endopterygota</taxon>
        <taxon>Lepidoptera</taxon>
        <taxon>Glossata</taxon>
        <taxon>Ditrysia</taxon>
        <taxon>Noctuoidea</taxon>
        <taxon>Noctuidae</taxon>
        <taxon>Heliothinae</taxon>
        <taxon>Helicoverpa</taxon>
    </lineage>
</organism>
<evidence type="ECO:0000256" key="1">
    <source>
        <dbReference type="SAM" id="MobiDB-lite"/>
    </source>
</evidence>
<accession>A0A2W1B2J6</accession>